<comment type="caution">
    <text evidence="2">The sequence shown here is derived from an EMBL/GenBank/DDBJ whole genome shotgun (WGS) entry which is preliminary data.</text>
</comment>
<dbReference type="InterPro" id="IPR029468">
    <property type="entry name" value="O-ag_pol_Wzy"/>
</dbReference>
<feature type="transmembrane region" description="Helical" evidence="1">
    <location>
        <begin position="63"/>
        <end position="91"/>
    </location>
</feature>
<feature type="transmembrane region" description="Helical" evidence="1">
    <location>
        <begin position="112"/>
        <end position="131"/>
    </location>
</feature>
<dbReference type="NCBIfam" id="TIGR04370">
    <property type="entry name" value="glyco_rpt_poly"/>
    <property type="match status" value="1"/>
</dbReference>
<dbReference type="EMBL" id="JBHSUS010000001">
    <property type="protein sequence ID" value="MFC6438823.1"/>
    <property type="molecule type" value="Genomic_DNA"/>
</dbReference>
<feature type="transmembrane region" description="Helical" evidence="1">
    <location>
        <begin position="220"/>
        <end position="238"/>
    </location>
</feature>
<name>A0ABW1XFI5_9ALTE</name>
<gene>
    <name evidence="2" type="primary">wzy</name>
    <name evidence="2" type="ORF">ACFP85_01455</name>
</gene>
<feature type="transmembrane region" description="Helical" evidence="1">
    <location>
        <begin position="432"/>
        <end position="448"/>
    </location>
</feature>
<feature type="transmembrane region" description="Helical" evidence="1">
    <location>
        <begin position="375"/>
        <end position="397"/>
    </location>
</feature>
<feature type="transmembrane region" description="Helical" evidence="1">
    <location>
        <begin position="14"/>
        <end position="34"/>
    </location>
</feature>
<feature type="transmembrane region" description="Helical" evidence="1">
    <location>
        <begin position="188"/>
        <end position="214"/>
    </location>
</feature>
<organism evidence="2 3">
    <name type="scientific">Pseudobowmanella zhangzhouensis</name>
    <dbReference type="NCBI Taxonomy" id="1537679"/>
    <lineage>
        <taxon>Bacteria</taxon>
        <taxon>Pseudomonadati</taxon>
        <taxon>Pseudomonadota</taxon>
        <taxon>Gammaproteobacteria</taxon>
        <taxon>Alteromonadales</taxon>
        <taxon>Alteromonadaceae</taxon>
    </lineage>
</organism>
<dbReference type="Proteomes" id="UP001596364">
    <property type="component" value="Unassembled WGS sequence"/>
</dbReference>
<protein>
    <submittedName>
        <fullName evidence="2">O-antigen polysaccharide polymerase Wzy</fullName>
    </submittedName>
</protein>
<keyword evidence="1" id="KW-0472">Membrane</keyword>
<keyword evidence="1" id="KW-0812">Transmembrane</keyword>
<keyword evidence="3" id="KW-1185">Reference proteome</keyword>
<sequence>MEFINNHALFRKAVGIWLILLTASVVLGAYLGAFEAPRNELNVLSGLVIVLLGAVLLKTLPRGGWSICFIFFTAFAVFHMGLILADLVGGITDPQILYVISFWYDRPETENAVHLVNLALIGFSLAAILFSSPSQNTTTSTPINPSQLTRIYHLAGLFLVAMVGLFFLIGLGTGVLGSYGAYLATLQAVPILGTVFAYLYLFIGIGLVLLSVTYRRGFPPWYFVAFALWALIAFKLGLRGEVMFPATSALCMLGRRGAPVKATTMVAGIFVFLIVTGIVKNARISGDYSQIDSINPMNAVAEMGSSLRAVEEVVRWRKEEERLLMGGSYWVPIERQLALVIPGLERIPANEDPRMLNLVVQERAGPIGFSPVAEAYLNFGELGVPIVLFLFGALLASFDNRQAETRQDLRIGVILVPLFVMIRNSFTPVPVQILIGLIMVSGLLYVTSRKGSERP</sequence>
<evidence type="ECO:0000313" key="2">
    <source>
        <dbReference type="EMBL" id="MFC6438823.1"/>
    </source>
</evidence>
<feature type="transmembrane region" description="Helical" evidence="1">
    <location>
        <begin position="151"/>
        <end position="176"/>
    </location>
</feature>
<evidence type="ECO:0000256" key="1">
    <source>
        <dbReference type="SAM" id="Phobius"/>
    </source>
</evidence>
<feature type="transmembrane region" description="Helical" evidence="1">
    <location>
        <begin position="41"/>
        <end position="57"/>
    </location>
</feature>
<reference evidence="3" key="1">
    <citation type="journal article" date="2019" name="Int. J. Syst. Evol. Microbiol.">
        <title>The Global Catalogue of Microorganisms (GCM) 10K type strain sequencing project: providing services to taxonomists for standard genome sequencing and annotation.</title>
        <authorList>
            <consortium name="The Broad Institute Genomics Platform"/>
            <consortium name="The Broad Institute Genome Sequencing Center for Infectious Disease"/>
            <person name="Wu L."/>
            <person name="Ma J."/>
        </authorList>
    </citation>
    <scope>NUCLEOTIDE SEQUENCE [LARGE SCALE GENOMIC DNA]</scope>
    <source>
        <strain evidence="3">CGMCC 1.16031</strain>
    </source>
</reference>
<accession>A0ABW1XFI5</accession>
<evidence type="ECO:0000313" key="3">
    <source>
        <dbReference type="Proteomes" id="UP001596364"/>
    </source>
</evidence>
<dbReference type="RefSeq" id="WP_131259838.1">
    <property type="nucleotide sequence ID" value="NZ_JBHSUS010000001.1"/>
</dbReference>
<proteinExistence type="predicted"/>
<dbReference type="Pfam" id="PF14296">
    <property type="entry name" value="O-ag_pol_Wzy"/>
    <property type="match status" value="1"/>
</dbReference>
<keyword evidence="1" id="KW-1133">Transmembrane helix</keyword>
<feature type="transmembrane region" description="Helical" evidence="1">
    <location>
        <begin position="258"/>
        <end position="279"/>
    </location>
</feature>